<keyword evidence="3" id="KW-1185">Reference proteome</keyword>
<dbReference type="GO" id="GO:0004190">
    <property type="term" value="F:aspartic-type endopeptidase activity"/>
    <property type="evidence" value="ECO:0007669"/>
    <property type="project" value="UniProtKB-KW"/>
</dbReference>
<proteinExistence type="predicted"/>
<dbReference type="Gene3D" id="2.40.70.10">
    <property type="entry name" value="Acid Proteases"/>
    <property type="match status" value="1"/>
</dbReference>
<dbReference type="Proteomes" id="UP000051530">
    <property type="component" value="Unassembled WGS sequence"/>
</dbReference>
<dbReference type="CDD" id="cd00303">
    <property type="entry name" value="retropepsin_like"/>
    <property type="match status" value="1"/>
</dbReference>
<organism evidence="2 3">
    <name type="scientific">Pseudoloma neurophilia</name>
    <dbReference type="NCBI Taxonomy" id="146866"/>
    <lineage>
        <taxon>Eukaryota</taxon>
        <taxon>Fungi</taxon>
        <taxon>Fungi incertae sedis</taxon>
        <taxon>Microsporidia</taxon>
        <taxon>Pseudoloma</taxon>
    </lineage>
</organism>
<comment type="caution">
    <text evidence="2">The sequence shown here is derived from an EMBL/GenBank/DDBJ whole genome shotgun (WGS) entry which is preliminary data.</text>
</comment>
<dbReference type="PROSITE" id="PS00141">
    <property type="entry name" value="ASP_PROTEASE"/>
    <property type="match status" value="1"/>
</dbReference>
<dbReference type="InterPro" id="IPR001969">
    <property type="entry name" value="Aspartic_peptidase_AS"/>
</dbReference>
<dbReference type="GO" id="GO:0006508">
    <property type="term" value="P:proteolysis"/>
    <property type="evidence" value="ECO:0007669"/>
    <property type="project" value="InterPro"/>
</dbReference>
<reference evidence="2 3" key="1">
    <citation type="submission" date="2015-07" db="EMBL/GenBank/DDBJ databases">
        <title>The genome of Pseudoloma neurophilia, a relevant intracellular parasite of the zebrafish.</title>
        <authorList>
            <person name="Ndikumana S."/>
            <person name="Pelin A."/>
            <person name="Sanders J."/>
            <person name="Corradi N."/>
        </authorList>
    </citation>
    <scope>NUCLEOTIDE SEQUENCE [LARGE SCALE GENOMIC DNA]</scope>
    <source>
        <strain evidence="2 3">MK1</strain>
    </source>
</reference>
<name>A0A0R0M387_9MICR</name>
<keyword evidence="1" id="KW-0645">Protease</keyword>
<keyword evidence="1" id="KW-0378">Hydrolase</keyword>
<gene>
    <name evidence="2" type="ORF">M153_8120001035</name>
</gene>
<evidence type="ECO:0000313" key="3">
    <source>
        <dbReference type="Proteomes" id="UP000051530"/>
    </source>
</evidence>
<dbReference type="Pfam" id="PF13975">
    <property type="entry name" value="gag-asp_proteas"/>
    <property type="match status" value="1"/>
</dbReference>
<keyword evidence="1" id="KW-0064">Aspartyl protease</keyword>
<accession>A0A0R0M387</accession>
<dbReference type="VEuPathDB" id="MicrosporidiaDB:M153_8120001035"/>
<protein>
    <submittedName>
        <fullName evidence="2">Uncharacterized protein</fullName>
    </submittedName>
</protein>
<dbReference type="SUPFAM" id="SSF50630">
    <property type="entry name" value="Acid proteases"/>
    <property type="match status" value="1"/>
</dbReference>
<sequence length="243" mass="27651">MHLNAKTKKIITSQEKKDDKNYLKQVKNFIFDNLIAERRADSRPFVYLRLKDKNFRALVDSGASHNFVSPSVAESMRQVVPINDHKVQLATKQTDITGKVSIEIVDKGFTNSKIDLYVVKDLSEEVFLGFTTCQDLNIKIFSDVDTGRTLYCNTITPICNSFEISHISDTDQTEFKFISGKDNAFADLISRGTIHLKTISTVEQEIPDELSDAEKQELILRAHIATAHGSREPVFLYLRNYSR</sequence>
<dbReference type="OrthoDB" id="2194574at2759"/>
<evidence type="ECO:0000313" key="2">
    <source>
        <dbReference type="EMBL" id="KRH93511.1"/>
    </source>
</evidence>
<dbReference type="EMBL" id="LGUB01000310">
    <property type="protein sequence ID" value="KRH93511.1"/>
    <property type="molecule type" value="Genomic_DNA"/>
</dbReference>
<dbReference type="AlphaFoldDB" id="A0A0R0M387"/>
<evidence type="ECO:0000256" key="1">
    <source>
        <dbReference type="ARBA" id="ARBA00022750"/>
    </source>
</evidence>
<dbReference type="InterPro" id="IPR021109">
    <property type="entry name" value="Peptidase_aspartic_dom_sf"/>
</dbReference>